<dbReference type="AlphaFoldDB" id="A0A845AXQ9"/>
<dbReference type="Pfam" id="PF04760">
    <property type="entry name" value="IF2_N"/>
    <property type="match status" value="1"/>
</dbReference>
<dbReference type="SUPFAM" id="SSF50447">
    <property type="entry name" value="Translation proteins"/>
    <property type="match status" value="2"/>
</dbReference>
<dbReference type="InterPro" id="IPR013575">
    <property type="entry name" value="IF2_assoc_dom_bac"/>
</dbReference>
<dbReference type="InterPro" id="IPR006847">
    <property type="entry name" value="IF2_N"/>
</dbReference>
<dbReference type="SUPFAM" id="SSF52540">
    <property type="entry name" value="P-loop containing nucleoside triphosphate hydrolases"/>
    <property type="match status" value="1"/>
</dbReference>
<feature type="compositionally biased region" description="Low complexity" evidence="10">
    <location>
        <begin position="51"/>
        <end position="63"/>
    </location>
</feature>
<keyword evidence="6 8" id="KW-0648">Protein biosynthesis</keyword>
<dbReference type="OrthoDB" id="9811804at2"/>
<dbReference type="InterPro" id="IPR015760">
    <property type="entry name" value="TIF_IF2"/>
</dbReference>
<evidence type="ECO:0000256" key="3">
    <source>
        <dbReference type="ARBA" id="ARBA00022490"/>
    </source>
</evidence>
<dbReference type="RefSeq" id="WP_160754686.1">
    <property type="nucleotide sequence ID" value="NZ_WTYL01000001.1"/>
</dbReference>
<protein>
    <recommendedName>
        <fullName evidence="2 8">Translation initiation factor IF-2</fullName>
    </recommendedName>
</protein>
<evidence type="ECO:0000259" key="11">
    <source>
        <dbReference type="PROSITE" id="PS51722"/>
    </source>
</evidence>
<evidence type="ECO:0000256" key="2">
    <source>
        <dbReference type="ARBA" id="ARBA00020675"/>
    </source>
</evidence>
<sequence>MSDTEDKPTRTRKPLGLSRAVDAGEVKQTFSHGRTNKVTVEVKRRRKLVKPGEAPPVEEVVAPTPAPTPPPAPAPAPKPVAKKAPVSDETAQERVARMQREAEEDRLRSAEEARRREEEEKAKALAEEKQRAEANREGGDAAPAEEEAKLAPEAKAPAAEPAKELDPEAEAVVEAIMDAEATPAPAARRFTPVARPETKRPEKKKKEEKRTSKAEEDRRRSGKLTVNRALNDDEGARARSLAALKRAREKERRTQGGGARKQREKQYRDVVVPEAITVQELAKRMGEKGADLVKALFNMDMMVTVNQTIDQDTAELLVEEFGHTIQRVSDSDVDIQKEVDSDPVETMRPRPPVVTIMGHVDHGKTSLLDALRGTDVVRGEAGGITQHIGSYQVTTKGGDKITFLDTPGHAAFTEMRQRGANVTDIVVLVVAADDGIMPQTIEAIKHTQAAGVPMIVAINKIDKPEANAQKIRERLLEHDVMVEAMSGDVQDVEISAKNKTNLDGLLDKIALQAELLELQARPDRPAEAIVIEAQLDKGRGPVATVLITRGTLKKGDNFVVGTESGKVRAIVDDQGKQIKEAGPSMPVEVLGLGGVPDAGEQLTVVENEQRAREVAQYRREKATETRTALAPTNFDAMFSSMKNDVVEFPVVVKADVQGSVQAINTALHALSNDLIKVRVLHAGVGAITESDVTLAAASNAPIIGFGVRPNPKARALVARDRVEMKYFDVIYHLTEEIAKEMAGELGPEKIEHVVGRAEVKEVFKSGKKDKAAGLLVTEGVIRKGLHARLTRDDVIVSATTIASLRRFKDDVDEVRTGLECGVVLEDTNDIKPGDMLEVFEVEERERVL</sequence>
<dbReference type="InterPro" id="IPR009000">
    <property type="entry name" value="Transl_B-barrel_sf"/>
</dbReference>
<dbReference type="GO" id="GO:0003743">
    <property type="term" value="F:translation initiation factor activity"/>
    <property type="evidence" value="ECO:0007669"/>
    <property type="project" value="UniProtKB-UniRule"/>
</dbReference>
<dbReference type="Gene3D" id="3.40.50.10050">
    <property type="entry name" value="Translation initiation factor IF- 2, domain 3"/>
    <property type="match status" value="1"/>
</dbReference>
<dbReference type="FunFam" id="2.40.30.10:FF:000008">
    <property type="entry name" value="Translation initiation factor IF-2"/>
    <property type="match status" value="1"/>
</dbReference>
<dbReference type="PROSITE" id="PS51722">
    <property type="entry name" value="G_TR_2"/>
    <property type="match status" value="1"/>
</dbReference>
<evidence type="ECO:0000256" key="10">
    <source>
        <dbReference type="SAM" id="MobiDB-lite"/>
    </source>
</evidence>
<feature type="binding site" evidence="8">
    <location>
        <begin position="358"/>
        <end position="365"/>
    </location>
    <ligand>
        <name>GTP</name>
        <dbReference type="ChEBI" id="CHEBI:37565"/>
    </ligand>
</feature>
<evidence type="ECO:0000256" key="5">
    <source>
        <dbReference type="ARBA" id="ARBA00022741"/>
    </source>
</evidence>
<reference evidence="12 13" key="1">
    <citation type="submission" date="2019-12" db="EMBL/GenBank/DDBJ databases">
        <title>Genomic-based taxomic classification of the family Erythrobacteraceae.</title>
        <authorList>
            <person name="Xu L."/>
        </authorList>
    </citation>
    <scope>NUCLEOTIDE SEQUENCE [LARGE SCALE GENOMIC DNA]</scope>
    <source>
        <strain evidence="12 13">KCTC 42453</strain>
    </source>
</reference>
<dbReference type="FunFam" id="3.40.50.10050:FF:000001">
    <property type="entry name" value="Translation initiation factor IF-2"/>
    <property type="match status" value="1"/>
</dbReference>
<evidence type="ECO:0000256" key="4">
    <source>
        <dbReference type="ARBA" id="ARBA00022540"/>
    </source>
</evidence>
<evidence type="ECO:0000313" key="12">
    <source>
        <dbReference type="EMBL" id="MXP43035.1"/>
    </source>
</evidence>
<organism evidence="12 13">
    <name type="scientific">Allopontixanthobacter sediminis</name>
    <dbReference type="NCBI Taxonomy" id="1689985"/>
    <lineage>
        <taxon>Bacteria</taxon>
        <taxon>Pseudomonadati</taxon>
        <taxon>Pseudomonadota</taxon>
        <taxon>Alphaproteobacteria</taxon>
        <taxon>Sphingomonadales</taxon>
        <taxon>Erythrobacteraceae</taxon>
        <taxon>Allopontixanthobacter</taxon>
    </lineage>
</organism>
<evidence type="ECO:0000256" key="1">
    <source>
        <dbReference type="ARBA" id="ARBA00007733"/>
    </source>
</evidence>
<dbReference type="SUPFAM" id="SSF52156">
    <property type="entry name" value="Initiation factor IF2/eIF5b, domain 3"/>
    <property type="match status" value="1"/>
</dbReference>
<comment type="function">
    <text evidence="8 9">One of the essential components for the initiation of protein synthesis. Protects formylmethionyl-tRNA from spontaneous hydrolysis and promotes its binding to the 30S ribosomal subunits. Also involved in the hydrolysis of GTP during the formation of the 70S ribosomal complex.</text>
</comment>
<dbReference type="PANTHER" id="PTHR43381:SF5">
    <property type="entry name" value="TR-TYPE G DOMAIN-CONTAINING PROTEIN"/>
    <property type="match status" value="1"/>
</dbReference>
<keyword evidence="7 8" id="KW-0342">GTP-binding</keyword>
<accession>A0A845AXQ9</accession>
<dbReference type="InterPro" id="IPR044145">
    <property type="entry name" value="IF2_II"/>
</dbReference>
<dbReference type="InterPro" id="IPR023115">
    <property type="entry name" value="TIF_IF2_dom3"/>
</dbReference>
<dbReference type="FunFam" id="2.40.30.10:FF:000007">
    <property type="entry name" value="Translation initiation factor IF-2"/>
    <property type="match status" value="1"/>
</dbReference>
<feature type="binding site" evidence="8">
    <location>
        <begin position="405"/>
        <end position="409"/>
    </location>
    <ligand>
        <name>GTP</name>
        <dbReference type="ChEBI" id="CHEBI:37565"/>
    </ligand>
</feature>
<dbReference type="Gene3D" id="2.40.30.10">
    <property type="entry name" value="Translation factors"/>
    <property type="match status" value="2"/>
</dbReference>
<dbReference type="InterPro" id="IPR000178">
    <property type="entry name" value="TF_IF2_bacterial-like"/>
</dbReference>
<dbReference type="GO" id="GO:0005829">
    <property type="term" value="C:cytosol"/>
    <property type="evidence" value="ECO:0007669"/>
    <property type="project" value="TreeGrafter"/>
</dbReference>
<dbReference type="CDD" id="cd01887">
    <property type="entry name" value="IF2_eIF5B"/>
    <property type="match status" value="1"/>
</dbReference>
<dbReference type="FunFam" id="3.40.50.300:FF:000019">
    <property type="entry name" value="Translation initiation factor IF-2"/>
    <property type="match status" value="1"/>
</dbReference>
<comment type="subcellular location">
    <subcellularLocation>
        <location evidence="8">Cytoplasm</location>
    </subcellularLocation>
</comment>
<dbReference type="CDD" id="cd03702">
    <property type="entry name" value="IF2_mtIF2_II"/>
    <property type="match status" value="1"/>
</dbReference>
<comment type="caution">
    <text evidence="12">The sequence shown here is derived from an EMBL/GenBank/DDBJ whole genome shotgun (WGS) entry which is preliminary data.</text>
</comment>
<dbReference type="CDD" id="cd03692">
    <property type="entry name" value="mtIF2_IVc"/>
    <property type="match status" value="1"/>
</dbReference>
<dbReference type="Gene3D" id="3.40.50.300">
    <property type="entry name" value="P-loop containing nucleotide triphosphate hydrolases"/>
    <property type="match status" value="1"/>
</dbReference>
<proteinExistence type="inferred from homology"/>
<feature type="compositionally biased region" description="Polar residues" evidence="10">
    <location>
        <begin position="28"/>
        <end position="38"/>
    </location>
</feature>
<keyword evidence="3 8" id="KW-0963">Cytoplasm</keyword>
<dbReference type="InterPro" id="IPR000795">
    <property type="entry name" value="T_Tr_GTP-bd_dom"/>
</dbReference>
<keyword evidence="5 8" id="KW-0547">Nucleotide-binding</keyword>
<dbReference type="HAMAP" id="MF_00100_B">
    <property type="entry name" value="IF_2_B"/>
    <property type="match status" value="1"/>
</dbReference>
<comment type="caution">
    <text evidence="8">Lacks conserved residue(s) required for the propagation of feature annotation.</text>
</comment>
<evidence type="ECO:0000256" key="9">
    <source>
        <dbReference type="RuleBase" id="RU000644"/>
    </source>
</evidence>
<evidence type="ECO:0000256" key="6">
    <source>
        <dbReference type="ARBA" id="ARBA00022917"/>
    </source>
</evidence>
<comment type="similarity">
    <text evidence="1 8 9">Belongs to the TRAFAC class translation factor GTPase superfamily. Classic translation factor GTPase family. IF-2 subfamily.</text>
</comment>
<dbReference type="GO" id="GO:0005525">
    <property type="term" value="F:GTP binding"/>
    <property type="evidence" value="ECO:0007669"/>
    <property type="project" value="UniProtKB-KW"/>
</dbReference>
<evidence type="ECO:0000256" key="8">
    <source>
        <dbReference type="HAMAP-Rule" id="MF_00100"/>
    </source>
</evidence>
<dbReference type="PANTHER" id="PTHR43381">
    <property type="entry name" value="TRANSLATION INITIATION FACTOR IF-2-RELATED"/>
    <property type="match status" value="1"/>
</dbReference>
<dbReference type="InterPro" id="IPR053905">
    <property type="entry name" value="EF-G-like_DII"/>
</dbReference>
<feature type="region of interest" description="Disordered" evidence="10">
    <location>
        <begin position="1"/>
        <end position="266"/>
    </location>
</feature>
<dbReference type="Proteomes" id="UP000431922">
    <property type="component" value="Unassembled WGS sequence"/>
</dbReference>
<feature type="compositionally biased region" description="Basic and acidic residues" evidence="10">
    <location>
        <begin position="91"/>
        <end position="139"/>
    </location>
</feature>
<feature type="compositionally biased region" description="Pro residues" evidence="10">
    <location>
        <begin position="64"/>
        <end position="78"/>
    </location>
</feature>
<dbReference type="Pfam" id="PF00009">
    <property type="entry name" value="GTP_EFTU"/>
    <property type="match status" value="1"/>
</dbReference>
<feature type="compositionally biased region" description="Basic and acidic residues" evidence="10">
    <location>
        <begin position="196"/>
        <end position="219"/>
    </location>
</feature>
<dbReference type="InterPro" id="IPR036925">
    <property type="entry name" value="TIF_IF2_dom3_sf"/>
</dbReference>
<dbReference type="InterPro" id="IPR005225">
    <property type="entry name" value="Small_GTP-bd"/>
</dbReference>
<dbReference type="Pfam" id="PF08364">
    <property type="entry name" value="IF2_assoc"/>
    <property type="match status" value="1"/>
</dbReference>
<keyword evidence="4 8" id="KW-0396">Initiation factor</keyword>
<dbReference type="Pfam" id="PF11987">
    <property type="entry name" value="IF-2"/>
    <property type="match status" value="1"/>
</dbReference>
<dbReference type="NCBIfam" id="TIGR00231">
    <property type="entry name" value="small_GTP"/>
    <property type="match status" value="1"/>
</dbReference>
<dbReference type="Pfam" id="PF22042">
    <property type="entry name" value="EF-G_D2"/>
    <property type="match status" value="1"/>
</dbReference>
<gene>
    <name evidence="8 12" type="primary">infB</name>
    <name evidence="12" type="ORF">GRI65_01035</name>
</gene>
<name>A0A845AXQ9_9SPHN</name>
<dbReference type="EMBL" id="WTYL01000001">
    <property type="protein sequence ID" value="MXP43035.1"/>
    <property type="molecule type" value="Genomic_DNA"/>
</dbReference>
<evidence type="ECO:0000313" key="13">
    <source>
        <dbReference type="Proteomes" id="UP000431922"/>
    </source>
</evidence>
<feature type="compositionally biased region" description="Low complexity" evidence="10">
    <location>
        <begin position="179"/>
        <end position="195"/>
    </location>
</feature>
<keyword evidence="13" id="KW-1185">Reference proteome</keyword>
<dbReference type="GO" id="GO:0003924">
    <property type="term" value="F:GTPase activity"/>
    <property type="evidence" value="ECO:0007669"/>
    <property type="project" value="UniProtKB-UniRule"/>
</dbReference>
<dbReference type="NCBIfam" id="TIGR00487">
    <property type="entry name" value="IF-2"/>
    <property type="match status" value="1"/>
</dbReference>
<dbReference type="InterPro" id="IPR027417">
    <property type="entry name" value="P-loop_NTPase"/>
</dbReference>
<feature type="binding site" evidence="8">
    <location>
        <begin position="459"/>
        <end position="462"/>
    </location>
    <ligand>
        <name>GTP</name>
        <dbReference type="ChEBI" id="CHEBI:37565"/>
    </ligand>
</feature>
<feature type="domain" description="Tr-type G" evidence="11">
    <location>
        <begin position="349"/>
        <end position="519"/>
    </location>
</feature>
<evidence type="ECO:0000256" key="7">
    <source>
        <dbReference type="ARBA" id="ARBA00023134"/>
    </source>
</evidence>